<dbReference type="EMBL" id="PYLZ01000004">
    <property type="protein sequence ID" value="PSW24811.1"/>
    <property type="molecule type" value="Genomic_DNA"/>
</dbReference>
<protein>
    <recommendedName>
        <fullName evidence="4">DUF1471 domain-containing protein</fullName>
    </recommendedName>
</protein>
<dbReference type="AlphaFoldDB" id="A0A0J8VDS6"/>
<evidence type="ECO:0000313" key="2">
    <source>
        <dbReference type="EMBL" id="PSW24811.1"/>
    </source>
</evidence>
<gene>
    <name evidence="2" type="ORF">C9I94_08315</name>
</gene>
<evidence type="ECO:0008006" key="4">
    <source>
        <dbReference type="Google" id="ProtNLM"/>
    </source>
</evidence>
<dbReference type="RefSeq" id="WP_048897936.1">
    <property type="nucleotide sequence ID" value="NZ_AP024853.1"/>
</dbReference>
<accession>A0A0J8VDS6</accession>
<keyword evidence="1" id="KW-0732">Signal</keyword>
<sequence length="101" mass="11172">MFKKRLIATVFALLSTYATAAPELMSPVEIEFGQYAHIETIEITGNINASLLRLVDDSLQSNESDYYVISDISENAQQNTMTISVDLYNDMNAAAETVAMN</sequence>
<dbReference type="Proteomes" id="UP000240481">
    <property type="component" value="Unassembled WGS sequence"/>
</dbReference>
<proteinExistence type="predicted"/>
<organism evidence="2 3">
    <name type="scientific">Photobacterium swingsii</name>
    <dbReference type="NCBI Taxonomy" id="680026"/>
    <lineage>
        <taxon>Bacteria</taxon>
        <taxon>Pseudomonadati</taxon>
        <taxon>Pseudomonadota</taxon>
        <taxon>Gammaproteobacteria</taxon>
        <taxon>Vibrionales</taxon>
        <taxon>Vibrionaceae</taxon>
        <taxon>Photobacterium</taxon>
    </lineage>
</organism>
<dbReference type="OrthoDB" id="5817065at2"/>
<evidence type="ECO:0000256" key="1">
    <source>
        <dbReference type="SAM" id="SignalP"/>
    </source>
</evidence>
<evidence type="ECO:0000313" key="3">
    <source>
        <dbReference type="Proteomes" id="UP000240481"/>
    </source>
</evidence>
<comment type="caution">
    <text evidence="2">The sequence shown here is derived from an EMBL/GenBank/DDBJ whole genome shotgun (WGS) entry which is preliminary data.</text>
</comment>
<name>A0A0J8VDS6_9GAMM</name>
<feature type="signal peptide" evidence="1">
    <location>
        <begin position="1"/>
        <end position="20"/>
    </location>
</feature>
<reference evidence="2 3" key="1">
    <citation type="submission" date="2018-01" db="EMBL/GenBank/DDBJ databases">
        <title>Whole genome sequencing of Histamine producing bacteria.</title>
        <authorList>
            <person name="Butler K."/>
        </authorList>
    </citation>
    <scope>NUCLEOTIDE SEQUENCE [LARGE SCALE GENOMIC DNA]</scope>
    <source>
        <strain evidence="2 3">DSM 24669</strain>
    </source>
</reference>
<feature type="chain" id="PRO_5030009133" description="DUF1471 domain-containing protein" evidence="1">
    <location>
        <begin position="21"/>
        <end position="101"/>
    </location>
</feature>
<keyword evidence="3" id="KW-1185">Reference proteome</keyword>